<dbReference type="AlphaFoldDB" id="J3KFC3"/>
<evidence type="ECO:0000313" key="1">
    <source>
        <dbReference type="EMBL" id="EAS34312.3"/>
    </source>
</evidence>
<dbReference type="VEuPathDB" id="FungiDB:CIMG_13458"/>
<dbReference type="GeneID" id="24165085"/>
<organism evidence="1 2">
    <name type="scientific">Coccidioides immitis (strain RS)</name>
    <name type="common">Valley fever fungus</name>
    <dbReference type="NCBI Taxonomy" id="246410"/>
    <lineage>
        <taxon>Eukaryota</taxon>
        <taxon>Fungi</taxon>
        <taxon>Dikarya</taxon>
        <taxon>Ascomycota</taxon>
        <taxon>Pezizomycotina</taxon>
        <taxon>Eurotiomycetes</taxon>
        <taxon>Eurotiomycetidae</taxon>
        <taxon>Onygenales</taxon>
        <taxon>Onygenaceae</taxon>
        <taxon>Coccidioides</taxon>
    </lineage>
</organism>
<proteinExistence type="predicted"/>
<dbReference type="InParanoid" id="J3KFC3"/>
<evidence type="ECO:0000313" key="2">
    <source>
        <dbReference type="Proteomes" id="UP000001261"/>
    </source>
</evidence>
<dbReference type="KEGG" id="cim:CIMG_13458"/>
<reference evidence="2" key="2">
    <citation type="journal article" date="2010" name="Genome Res.">
        <title>Population genomic sequencing of Coccidioides fungi reveals recent hybridization and transposon control.</title>
        <authorList>
            <person name="Neafsey D.E."/>
            <person name="Barker B.M."/>
            <person name="Sharpton T.J."/>
            <person name="Stajich J.E."/>
            <person name="Park D.J."/>
            <person name="Whiston E."/>
            <person name="Hung C.-Y."/>
            <person name="McMahan C."/>
            <person name="White J."/>
            <person name="Sykes S."/>
            <person name="Heiman D."/>
            <person name="Young S."/>
            <person name="Zeng Q."/>
            <person name="Abouelleil A."/>
            <person name="Aftuck L."/>
            <person name="Bessette D."/>
            <person name="Brown A."/>
            <person name="FitzGerald M."/>
            <person name="Lui A."/>
            <person name="Macdonald J.P."/>
            <person name="Priest M."/>
            <person name="Orbach M.J."/>
            <person name="Galgiani J.N."/>
            <person name="Kirkland T.N."/>
            <person name="Cole G.T."/>
            <person name="Birren B.W."/>
            <person name="Henn M.R."/>
            <person name="Taylor J.W."/>
            <person name="Rounsley S.D."/>
        </authorList>
    </citation>
    <scope>GENOME REANNOTATION</scope>
    <source>
        <strain evidence="2">RS</strain>
    </source>
</reference>
<reference evidence="2" key="1">
    <citation type="journal article" date="2009" name="Genome Res.">
        <title>Comparative genomic analyses of the human fungal pathogens Coccidioides and their relatives.</title>
        <authorList>
            <person name="Sharpton T.J."/>
            <person name="Stajich J.E."/>
            <person name="Rounsley S.D."/>
            <person name="Gardner M.J."/>
            <person name="Wortman J.R."/>
            <person name="Jordar V.S."/>
            <person name="Maiti R."/>
            <person name="Kodira C.D."/>
            <person name="Neafsey D.E."/>
            <person name="Zeng Q."/>
            <person name="Hung C.-Y."/>
            <person name="McMahan C."/>
            <person name="Muszewska A."/>
            <person name="Grynberg M."/>
            <person name="Mandel M.A."/>
            <person name="Kellner E.M."/>
            <person name="Barker B.M."/>
            <person name="Galgiani J.N."/>
            <person name="Orbach M.J."/>
            <person name="Kirkland T.N."/>
            <person name="Cole G.T."/>
            <person name="Henn M.R."/>
            <person name="Birren B.W."/>
            <person name="Taylor J.W."/>
        </authorList>
    </citation>
    <scope>NUCLEOTIDE SEQUENCE [LARGE SCALE GENOMIC DNA]</scope>
    <source>
        <strain evidence="2">RS</strain>
    </source>
</reference>
<dbReference type="RefSeq" id="XP_001245895.2">
    <property type="nucleotide sequence ID" value="XM_001245894.2"/>
</dbReference>
<protein>
    <submittedName>
        <fullName evidence="1">Uncharacterized protein</fullName>
    </submittedName>
</protein>
<sequence>MGFKCKIGTTLPYAKKQLSLATCWVWRRRIVNQPVHKEMMALPTGPESENSIMLLGACKVNPTKRQGRQAVIASISHFHKLHNCQIIPIPCQLVQLIFSSLLICIEEQGEEGYTEPNRGYSLENGVKLVSAWRAPAPDKRYGKPTTYTNQITAWRPPGLDRDGHSFWGITAWRGMSGTAGSDIIYAPPSAVKA</sequence>
<dbReference type="EMBL" id="GG704914">
    <property type="protein sequence ID" value="EAS34312.3"/>
    <property type="molecule type" value="Genomic_DNA"/>
</dbReference>
<gene>
    <name evidence="1" type="ORF">CIMG_13458</name>
</gene>
<dbReference type="Proteomes" id="UP000001261">
    <property type="component" value="Unassembled WGS sequence"/>
</dbReference>
<name>J3KFC3_COCIM</name>
<accession>J3KFC3</accession>
<keyword evidence="2" id="KW-1185">Reference proteome</keyword>